<gene>
    <name evidence="2" type="ORF">PtrM4_081440</name>
</gene>
<name>A0A2W1G9S0_9PLEO</name>
<dbReference type="InterPro" id="IPR001138">
    <property type="entry name" value="Zn2Cys6_DnaBD"/>
</dbReference>
<keyword evidence="1" id="KW-0539">Nucleus</keyword>
<dbReference type="InterPro" id="IPR036864">
    <property type="entry name" value="Zn2-C6_fun-type_DNA-bd_sf"/>
</dbReference>
<dbReference type="Gene3D" id="4.10.240.10">
    <property type="entry name" value="Zn(2)-C6 fungal-type DNA-binding domain"/>
    <property type="match status" value="1"/>
</dbReference>
<evidence type="ECO:0000313" key="2">
    <source>
        <dbReference type="EMBL" id="KAF7573239.1"/>
    </source>
</evidence>
<dbReference type="InterPro" id="IPR053175">
    <property type="entry name" value="DHMBA_Reg_Transcription_Factor"/>
</dbReference>
<protein>
    <submittedName>
        <fullName evidence="2">Fungal-trans-2 multi-domain protein</fullName>
    </submittedName>
</protein>
<dbReference type="Proteomes" id="UP000245464">
    <property type="component" value="Chromosome 3"/>
</dbReference>
<dbReference type="PANTHER" id="PTHR38791:SF1">
    <property type="entry name" value="TRANSCRIPTION FACTOR, PUTATIVE-RELATED"/>
    <property type="match status" value="1"/>
</dbReference>
<dbReference type="SUPFAM" id="SSF57701">
    <property type="entry name" value="Zn2/Cys6 DNA-binding domain"/>
    <property type="match status" value="1"/>
</dbReference>
<dbReference type="Pfam" id="PF00172">
    <property type="entry name" value="Zn_clus"/>
    <property type="match status" value="1"/>
</dbReference>
<dbReference type="SMART" id="SM00066">
    <property type="entry name" value="GAL4"/>
    <property type="match status" value="1"/>
</dbReference>
<dbReference type="PANTHER" id="PTHR38791">
    <property type="entry name" value="ZN(II)2CYS6 TRANSCRIPTION FACTOR (EUROFUNG)-RELATED-RELATED"/>
    <property type="match status" value="1"/>
</dbReference>
<dbReference type="Pfam" id="PF11951">
    <property type="entry name" value="Fungal_trans_2"/>
    <property type="match status" value="1"/>
</dbReference>
<dbReference type="CDD" id="cd00067">
    <property type="entry name" value="GAL4"/>
    <property type="match status" value="1"/>
</dbReference>
<dbReference type="PROSITE" id="PS00463">
    <property type="entry name" value="ZN2_CY6_FUNGAL_1"/>
    <property type="match status" value="1"/>
</dbReference>
<sequence length="598" mass="66725">MVYRGRPSTGCKKCRERKIKCDERPGGCIKCAERKYQCPGYDRNVDAIFHDETAHVQAKAKRSKAKAIAALDAQSPRDPRETYLQIMAKQVPQIGMTATLIDQGLSFFMSYYCTGIDQPPVQSDAFQKHLSTHGFHPLVATSMTALGIAGVANLHMDPGLKREATRWYLNAIKMINKALSCPSDAKSDSTLTSVNLLGVFEATFNDSTLEGWSNHVDGAASLIRLRGMEQFKTPAGMRMYLHTVGLLTMNCMGKNISLPQYIHDFNTEVIKHVDRDDPRNRFFFLHIRTIDLRARILSKETFSLTEIIESALELDTVAADIFKDQGPEWTYDVIRCAKREDVFEDFYHVYPTATTAQTWNWVRYNRIYFHDIIRNGILAGFAATPPTLVGCKYHKQLEISTRTLYKLQSDIIASMPQFLHDVPGVVPNTTTDRMGDAPVHVPTSGEPRPSSTPSGGYQTVLKSLDRNFRGDAISTFGSLVGNGSTESRLPIVRVAGGYSTVWALYVAAVMQTASPESQDFVHNCMTRIVREFGINQAKVLSDALLVKRRLANEGAVGLSICPQYLPPSGGPYIPSPGIESEIVEITEEWPQTQIYDFQ</sequence>
<evidence type="ECO:0000313" key="3">
    <source>
        <dbReference type="Proteomes" id="UP000245464"/>
    </source>
</evidence>
<dbReference type="InterPro" id="IPR021858">
    <property type="entry name" value="Fun_TF"/>
</dbReference>
<proteinExistence type="predicted"/>
<dbReference type="RefSeq" id="XP_065963410.1">
    <property type="nucleotide sequence ID" value="XM_066106472.1"/>
</dbReference>
<dbReference type="PROSITE" id="PS50048">
    <property type="entry name" value="ZN2_CY6_FUNGAL_2"/>
    <property type="match status" value="1"/>
</dbReference>
<reference evidence="2 3" key="1">
    <citation type="journal article" date="2018" name="BMC Genomics">
        <title>Comparative genomics of the wheat fungal pathogen Pyrenophora tritici-repentis reveals chromosomal variations and genome plasticity.</title>
        <authorList>
            <person name="Moolhuijzen P."/>
            <person name="See P.T."/>
            <person name="Hane J.K."/>
            <person name="Shi G."/>
            <person name="Liu Z."/>
            <person name="Oliver R.P."/>
            <person name="Moffat C.S."/>
        </authorList>
    </citation>
    <scope>NUCLEOTIDE SEQUENCE [LARGE SCALE GENOMIC DNA]</scope>
    <source>
        <strain evidence="2">M4</strain>
    </source>
</reference>
<accession>A0A2W1G9S0</accession>
<dbReference type="KEGG" id="ptrr:6349023"/>
<evidence type="ECO:0000256" key="1">
    <source>
        <dbReference type="ARBA" id="ARBA00023242"/>
    </source>
</evidence>
<dbReference type="GO" id="GO:0000981">
    <property type="term" value="F:DNA-binding transcription factor activity, RNA polymerase II-specific"/>
    <property type="evidence" value="ECO:0007669"/>
    <property type="project" value="InterPro"/>
</dbReference>
<comment type="caution">
    <text evidence="2">The sequence shown here is derived from an EMBL/GenBank/DDBJ whole genome shotgun (WGS) entry which is preliminary data.</text>
</comment>
<dbReference type="AlphaFoldDB" id="A0A2W1G9S0"/>
<organism evidence="2 3">
    <name type="scientific">Pyrenophora tritici-repentis</name>
    <dbReference type="NCBI Taxonomy" id="45151"/>
    <lineage>
        <taxon>Eukaryota</taxon>
        <taxon>Fungi</taxon>
        <taxon>Dikarya</taxon>
        <taxon>Ascomycota</taxon>
        <taxon>Pezizomycotina</taxon>
        <taxon>Dothideomycetes</taxon>
        <taxon>Pleosporomycetidae</taxon>
        <taxon>Pleosporales</taxon>
        <taxon>Pleosporineae</taxon>
        <taxon>Pleosporaceae</taxon>
        <taxon>Pyrenophora</taxon>
    </lineage>
</organism>
<dbReference type="GeneID" id="6349023"/>
<dbReference type="EMBL" id="NQIK02000003">
    <property type="protein sequence ID" value="KAF7573239.1"/>
    <property type="molecule type" value="Genomic_DNA"/>
</dbReference>
<dbReference type="GO" id="GO:0008270">
    <property type="term" value="F:zinc ion binding"/>
    <property type="evidence" value="ECO:0007669"/>
    <property type="project" value="InterPro"/>
</dbReference>